<gene>
    <name evidence="2" type="ORF">UFOVP1392_31</name>
    <name evidence="3" type="ORF">UFOVP1569_30</name>
    <name evidence="1" type="ORF">UFOVP952_41</name>
</gene>
<protein>
    <recommendedName>
        <fullName evidence="4">DUF669 domain-containing protein</fullName>
    </recommendedName>
</protein>
<dbReference type="Pfam" id="PF05037">
    <property type="entry name" value="DUF669"/>
    <property type="match status" value="1"/>
</dbReference>
<proteinExistence type="predicted"/>
<dbReference type="EMBL" id="LR796889">
    <property type="protein sequence ID" value="CAB4173179.1"/>
    <property type="molecule type" value="Genomic_DNA"/>
</dbReference>
<dbReference type="InterPro" id="IPR007731">
    <property type="entry name" value="DUF669"/>
</dbReference>
<reference evidence="1" key="1">
    <citation type="submission" date="2020-05" db="EMBL/GenBank/DDBJ databases">
        <authorList>
            <person name="Chiriac C."/>
            <person name="Salcher M."/>
            <person name="Ghai R."/>
            <person name="Kavagutti S V."/>
        </authorList>
    </citation>
    <scope>NUCLEOTIDE SEQUENCE</scope>
</reference>
<sequence length="147" mass="16024">MKITGLDQVGTEETPQTLIPPGEYLVGVTAAEEKLSKNGYPQVALDLEILEGELKGRGVKDWLTVTERAMWRVKQVLVAIGYPNADSGEVDLEAPKMIGGKAIITIKHEVWDDKVRLRIDHWSPAPASTSNASGIDASLKTESDLPF</sequence>
<evidence type="ECO:0000313" key="3">
    <source>
        <dbReference type="EMBL" id="CAB5230000.1"/>
    </source>
</evidence>
<dbReference type="EMBL" id="LR797334">
    <property type="protein sequence ID" value="CAB4204157.1"/>
    <property type="molecule type" value="Genomic_DNA"/>
</dbReference>
<evidence type="ECO:0000313" key="1">
    <source>
        <dbReference type="EMBL" id="CAB4173179.1"/>
    </source>
</evidence>
<accession>A0A6J5PMU2</accession>
<organism evidence="1">
    <name type="scientific">uncultured Caudovirales phage</name>
    <dbReference type="NCBI Taxonomy" id="2100421"/>
    <lineage>
        <taxon>Viruses</taxon>
        <taxon>Duplodnaviria</taxon>
        <taxon>Heunggongvirae</taxon>
        <taxon>Uroviricota</taxon>
        <taxon>Caudoviricetes</taxon>
        <taxon>Peduoviridae</taxon>
        <taxon>Maltschvirus</taxon>
        <taxon>Maltschvirus maltsch</taxon>
    </lineage>
</organism>
<name>A0A6J5PMU2_9CAUD</name>
<evidence type="ECO:0008006" key="4">
    <source>
        <dbReference type="Google" id="ProtNLM"/>
    </source>
</evidence>
<evidence type="ECO:0000313" key="2">
    <source>
        <dbReference type="EMBL" id="CAB4204157.1"/>
    </source>
</evidence>
<dbReference type="EMBL" id="LR798409">
    <property type="protein sequence ID" value="CAB5230000.1"/>
    <property type="molecule type" value="Genomic_DNA"/>
</dbReference>